<evidence type="ECO:0000313" key="2">
    <source>
        <dbReference type="EMBL" id="KAH3865714.1"/>
    </source>
</evidence>
<reference evidence="2" key="1">
    <citation type="journal article" date="2019" name="bioRxiv">
        <title>The Genome of the Zebra Mussel, Dreissena polymorpha: A Resource for Invasive Species Research.</title>
        <authorList>
            <person name="McCartney M.A."/>
            <person name="Auch B."/>
            <person name="Kono T."/>
            <person name="Mallez S."/>
            <person name="Zhang Y."/>
            <person name="Obille A."/>
            <person name="Becker A."/>
            <person name="Abrahante J.E."/>
            <person name="Garbe J."/>
            <person name="Badalamenti J.P."/>
            <person name="Herman A."/>
            <person name="Mangelson H."/>
            <person name="Liachko I."/>
            <person name="Sullivan S."/>
            <person name="Sone E.D."/>
            <person name="Koren S."/>
            <person name="Silverstein K.A.T."/>
            <person name="Beckman K.B."/>
            <person name="Gohl D.M."/>
        </authorList>
    </citation>
    <scope>NUCLEOTIDE SEQUENCE</scope>
    <source>
        <strain evidence="2">Duluth1</strain>
        <tissue evidence="2">Whole animal</tissue>
    </source>
</reference>
<sequence length="89" mass="10198">MLTARNPQRKDENITEETQKSHSRQDGFSSIRSDDNTGASRDNNRKYSTKSNERMTRHLFASFKSNETMTHHFFASSKSDDSCSNSFNG</sequence>
<name>A0A9D4LXI1_DREPO</name>
<reference evidence="2" key="2">
    <citation type="submission" date="2020-11" db="EMBL/GenBank/DDBJ databases">
        <authorList>
            <person name="McCartney M.A."/>
            <person name="Auch B."/>
            <person name="Kono T."/>
            <person name="Mallez S."/>
            <person name="Becker A."/>
            <person name="Gohl D.M."/>
            <person name="Silverstein K.A.T."/>
            <person name="Koren S."/>
            <person name="Bechman K.B."/>
            <person name="Herman A."/>
            <person name="Abrahante J.E."/>
            <person name="Garbe J."/>
        </authorList>
    </citation>
    <scope>NUCLEOTIDE SEQUENCE</scope>
    <source>
        <strain evidence="2">Duluth1</strain>
        <tissue evidence="2">Whole animal</tissue>
    </source>
</reference>
<feature type="compositionally biased region" description="Polar residues" evidence="1">
    <location>
        <begin position="26"/>
        <end position="41"/>
    </location>
</feature>
<dbReference type="AlphaFoldDB" id="A0A9D4LXI1"/>
<evidence type="ECO:0000256" key="1">
    <source>
        <dbReference type="SAM" id="MobiDB-lite"/>
    </source>
</evidence>
<proteinExistence type="predicted"/>
<feature type="region of interest" description="Disordered" evidence="1">
    <location>
        <begin position="1"/>
        <end position="55"/>
    </location>
</feature>
<dbReference type="Proteomes" id="UP000828390">
    <property type="component" value="Unassembled WGS sequence"/>
</dbReference>
<dbReference type="EMBL" id="JAIWYP010000002">
    <property type="protein sequence ID" value="KAH3865714.1"/>
    <property type="molecule type" value="Genomic_DNA"/>
</dbReference>
<comment type="caution">
    <text evidence="2">The sequence shown here is derived from an EMBL/GenBank/DDBJ whole genome shotgun (WGS) entry which is preliminary data.</text>
</comment>
<protein>
    <submittedName>
        <fullName evidence="2">Uncharacterized protein</fullName>
    </submittedName>
</protein>
<keyword evidence="3" id="KW-1185">Reference proteome</keyword>
<accession>A0A9D4LXI1</accession>
<feature type="compositionally biased region" description="Basic and acidic residues" evidence="1">
    <location>
        <begin position="8"/>
        <end position="25"/>
    </location>
</feature>
<evidence type="ECO:0000313" key="3">
    <source>
        <dbReference type="Proteomes" id="UP000828390"/>
    </source>
</evidence>
<gene>
    <name evidence="2" type="ORF">DPMN_028756</name>
</gene>
<organism evidence="2 3">
    <name type="scientific">Dreissena polymorpha</name>
    <name type="common">Zebra mussel</name>
    <name type="synonym">Mytilus polymorpha</name>
    <dbReference type="NCBI Taxonomy" id="45954"/>
    <lineage>
        <taxon>Eukaryota</taxon>
        <taxon>Metazoa</taxon>
        <taxon>Spiralia</taxon>
        <taxon>Lophotrochozoa</taxon>
        <taxon>Mollusca</taxon>
        <taxon>Bivalvia</taxon>
        <taxon>Autobranchia</taxon>
        <taxon>Heteroconchia</taxon>
        <taxon>Euheterodonta</taxon>
        <taxon>Imparidentia</taxon>
        <taxon>Neoheterodontei</taxon>
        <taxon>Myida</taxon>
        <taxon>Dreissenoidea</taxon>
        <taxon>Dreissenidae</taxon>
        <taxon>Dreissena</taxon>
    </lineage>
</organism>